<organism evidence="1 2">
    <name type="scientific">Phlebia brevispora</name>
    <dbReference type="NCBI Taxonomy" id="194682"/>
    <lineage>
        <taxon>Eukaryota</taxon>
        <taxon>Fungi</taxon>
        <taxon>Dikarya</taxon>
        <taxon>Basidiomycota</taxon>
        <taxon>Agaricomycotina</taxon>
        <taxon>Agaricomycetes</taxon>
        <taxon>Polyporales</taxon>
        <taxon>Meruliaceae</taxon>
        <taxon>Phlebia</taxon>
    </lineage>
</organism>
<gene>
    <name evidence="1" type="ORF">NM688_g7259</name>
</gene>
<dbReference type="Proteomes" id="UP001148662">
    <property type="component" value="Unassembled WGS sequence"/>
</dbReference>
<accession>A0ACC1S7C1</accession>
<dbReference type="EMBL" id="JANHOG010001657">
    <property type="protein sequence ID" value="KAJ3533617.1"/>
    <property type="molecule type" value="Genomic_DNA"/>
</dbReference>
<sequence>MNILSKASWQQTLCSRLSAYHQLKVQASTLRMRLSSLFTCLVLPLLVSATVDEQTPLAQPDMPETYAPLTTAQPTLADLLTIEPSASIFYSYARELELSTLLSDPHSKSTLLVPTNKAVMALARKPHQGPAPDKEGIIISDEEFDLQSKQNVQRWVSAHIIPEAPISLTAGSYATLLDGKSVTVKEVEGKPDSPKWQQVVLNDGIHILSAKEAANGVLYMIDDTVKID</sequence>
<evidence type="ECO:0000313" key="1">
    <source>
        <dbReference type="EMBL" id="KAJ3533617.1"/>
    </source>
</evidence>
<protein>
    <submittedName>
        <fullName evidence="1">Uncharacterized protein</fullName>
    </submittedName>
</protein>
<reference evidence="1" key="1">
    <citation type="submission" date="2022-07" db="EMBL/GenBank/DDBJ databases">
        <title>Genome Sequence of Phlebia brevispora.</title>
        <authorList>
            <person name="Buettner E."/>
        </authorList>
    </citation>
    <scope>NUCLEOTIDE SEQUENCE</scope>
    <source>
        <strain evidence="1">MPL23</strain>
    </source>
</reference>
<name>A0ACC1S7C1_9APHY</name>
<keyword evidence="2" id="KW-1185">Reference proteome</keyword>
<proteinExistence type="predicted"/>
<comment type="caution">
    <text evidence="1">The sequence shown here is derived from an EMBL/GenBank/DDBJ whole genome shotgun (WGS) entry which is preliminary data.</text>
</comment>
<evidence type="ECO:0000313" key="2">
    <source>
        <dbReference type="Proteomes" id="UP001148662"/>
    </source>
</evidence>